<dbReference type="Gene3D" id="3.40.50.2300">
    <property type="match status" value="1"/>
</dbReference>
<dbReference type="EMBL" id="CP104874">
    <property type="protein sequence ID" value="WWF04666.1"/>
    <property type="molecule type" value="Genomic_DNA"/>
</dbReference>
<keyword evidence="3 10" id="KW-0597">Phosphoprotein</keyword>
<dbReference type="Gene3D" id="1.10.10.10">
    <property type="entry name" value="Winged helix-like DNA-binding domain superfamily/Winged helix DNA-binding domain"/>
    <property type="match status" value="1"/>
</dbReference>
<dbReference type="PANTHER" id="PTHR45526">
    <property type="entry name" value="TRANSCRIPTIONAL REGULATORY PROTEIN DPIA"/>
    <property type="match status" value="1"/>
</dbReference>
<evidence type="ECO:0000259" key="12">
    <source>
        <dbReference type="PROSITE" id="PS50110"/>
    </source>
</evidence>
<keyword evidence="5 9" id="KW-0805">Transcription regulation</keyword>
<dbReference type="InterPro" id="IPR051271">
    <property type="entry name" value="2C-system_Tx_regulators"/>
</dbReference>
<dbReference type="PIRSF" id="PIRSF006171">
    <property type="entry name" value="RR_citrat_malat"/>
    <property type="match status" value="1"/>
</dbReference>
<keyword evidence="4 9" id="KW-0902">Two-component regulatory system</keyword>
<dbReference type="Pfam" id="PF00072">
    <property type="entry name" value="Response_reg"/>
    <property type="match status" value="1"/>
</dbReference>
<evidence type="ECO:0000256" key="9">
    <source>
        <dbReference type="PIRNR" id="PIRNR006171"/>
    </source>
</evidence>
<dbReference type="PROSITE" id="PS50110">
    <property type="entry name" value="RESPONSE_REGULATORY"/>
    <property type="match status" value="1"/>
</dbReference>
<evidence type="ECO:0000256" key="11">
    <source>
        <dbReference type="SAM" id="MobiDB-lite"/>
    </source>
</evidence>
<dbReference type="PANTHER" id="PTHR45526:SF1">
    <property type="entry name" value="TRANSCRIPTIONAL REGULATORY PROTEIN DCUR-RELATED"/>
    <property type="match status" value="1"/>
</dbReference>
<sequence length="232" mass="24760">MSESVDVVVVDDDFLVVRVHTRFVESVPDFRVVATAPTGAAALEAVREHGPDLVLLDVHLPDMTGIEVLRRLRAEGNEVGVLMVTAAREVEQVRAARTGGAVGYLVKPFGQADLAARLQDFRAELQRLQRVDADTAAQEDIDAIFGGTPGAGTPTAVLPKGLSGETGELVLAAVRGAGDLSASECAEAVGLSRVTARRYLEHYVGTGRLEGRQQYGRVGRPERRYRSPSSAS</sequence>
<feature type="domain" description="Response regulatory" evidence="12">
    <location>
        <begin position="6"/>
        <end position="122"/>
    </location>
</feature>
<dbReference type="InterPro" id="IPR024187">
    <property type="entry name" value="Sig_transdc_resp-reg_cit/mal"/>
</dbReference>
<dbReference type="RefSeq" id="WP_068423514.1">
    <property type="nucleotide sequence ID" value="NZ_CP104874.1"/>
</dbReference>
<evidence type="ECO:0000256" key="10">
    <source>
        <dbReference type="PROSITE-ProRule" id="PRU00169"/>
    </source>
</evidence>
<keyword evidence="7 9" id="KW-0010">Activator</keyword>
<proteinExistence type="predicted"/>
<dbReference type="InterPro" id="IPR036390">
    <property type="entry name" value="WH_DNA-bd_sf"/>
</dbReference>
<evidence type="ECO:0000256" key="7">
    <source>
        <dbReference type="ARBA" id="ARBA00023159"/>
    </source>
</evidence>
<dbReference type="SUPFAM" id="SSF46785">
    <property type="entry name" value="Winged helix' DNA-binding domain"/>
    <property type="match status" value="1"/>
</dbReference>
<accession>A0ABZ2FEH8</accession>
<feature type="region of interest" description="Disordered" evidence="11">
    <location>
        <begin position="212"/>
        <end position="232"/>
    </location>
</feature>
<dbReference type="Proteomes" id="UP001381003">
    <property type="component" value="Chromosome"/>
</dbReference>
<evidence type="ECO:0000256" key="4">
    <source>
        <dbReference type="ARBA" id="ARBA00023012"/>
    </source>
</evidence>
<dbReference type="InterPro" id="IPR036388">
    <property type="entry name" value="WH-like_DNA-bd_sf"/>
</dbReference>
<feature type="modified residue" description="4-aspartylphosphate" evidence="10">
    <location>
        <position position="57"/>
    </location>
</feature>
<evidence type="ECO:0000256" key="6">
    <source>
        <dbReference type="ARBA" id="ARBA00023125"/>
    </source>
</evidence>
<protein>
    <recommendedName>
        <fullName evidence="9">Transcriptional regulatory protein</fullName>
    </recommendedName>
</protein>
<dbReference type="InterPro" id="IPR001789">
    <property type="entry name" value="Sig_transdc_resp-reg_receiver"/>
</dbReference>
<keyword evidence="8 9" id="KW-0804">Transcription</keyword>
<evidence type="ECO:0000313" key="14">
    <source>
        <dbReference type="Proteomes" id="UP001381003"/>
    </source>
</evidence>
<dbReference type="SUPFAM" id="SSF52172">
    <property type="entry name" value="CheY-like"/>
    <property type="match status" value="1"/>
</dbReference>
<keyword evidence="14" id="KW-1185">Reference proteome</keyword>
<dbReference type="SMART" id="SM00448">
    <property type="entry name" value="REC"/>
    <property type="match status" value="1"/>
</dbReference>
<organism evidence="13 14">
    <name type="scientific">Janibacter terrae</name>
    <dbReference type="NCBI Taxonomy" id="103817"/>
    <lineage>
        <taxon>Bacteria</taxon>
        <taxon>Bacillati</taxon>
        <taxon>Actinomycetota</taxon>
        <taxon>Actinomycetes</taxon>
        <taxon>Micrococcales</taxon>
        <taxon>Intrasporangiaceae</taxon>
        <taxon>Janibacter</taxon>
    </lineage>
</organism>
<evidence type="ECO:0000256" key="2">
    <source>
        <dbReference type="ARBA" id="ARBA00022490"/>
    </source>
</evidence>
<gene>
    <name evidence="13" type="ORF">N5P18_13390</name>
</gene>
<evidence type="ECO:0000256" key="8">
    <source>
        <dbReference type="ARBA" id="ARBA00023163"/>
    </source>
</evidence>
<name>A0ABZ2FEH8_9MICO</name>
<dbReference type="InterPro" id="IPR011006">
    <property type="entry name" value="CheY-like_superfamily"/>
</dbReference>
<evidence type="ECO:0000313" key="13">
    <source>
        <dbReference type="EMBL" id="WWF04666.1"/>
    </source>
</evidence>
<comment type="subcellular location">
    <subcellularLocation>
        <location evidence="1 9">Cytoplasm</location>
    </subcellularLocation>
</comment>
<evidence type="ECO:0000256" key="3">
    <source>
        <dbReference type="ARBA" id="ARBA00022553"/>
    </source>
</evidence>
<keyword evidence="6 9" id="KW-0238">DNA-binding</keyword>
<keyword evidence="2 9" id="KW-0963">Cytoplasm</keyword>
<evidence type="ECO:0000256" key="1">
    <source>
        <dbReference type="ARBA" id="ARBA00004496"/>
    </source>
</evidence>
<reference evidence="13 14" key="1">
    <citation type="submission" date="2022-09" db="EMBL/GenBank/DDBJ databases">
        <title>Complete genome sequence of Janibacter terrae strain COS04-44, PCL-degrading bacteria isolated from oil spilled coast.</title>
        <authorList>
            <person name="Park H."/>
            <person name="Kim J.Y."/>
            <person name="An S.H."/>
            <person name="Lee C.M."/>
            <person name="Weon H.-Y."/>
        </authorList>
    </citation>
    <scope>NUCLEOTIDE SEQUENCE [LARGE SCALE GENOMIC DNA]</scope>
    <source>
        <strain evidence="13 14">COS04-44</strain>
    </source>
</reference>
<evidence type="ECO:0000256" key="5">
    <source>
        <dbReference type="ARBA" id="ARBA00023015"/>
    </source>
</evidence>